<evidence type="ECO:0000313" key="2">
    <source>
        <dbReference type="Proteomes" id="UP000218238"/>
    </source>
</evidence>
<reference evidence="1 2" key="1">
    <citation type="submission" date="2017-08" db="EMBL/GenBank/DDBJ databases">
        <title>Draft genome sequence of filamentous cyanobacterium Calothrix elsteri CCALA 953.</title>
        <authorList>
            <person name="Gagunashvili A.N."/>
            <person name="Elster J."/>
            <person name="Andresson O.S."/>
        </authorList>
    </citation>
    <scope>NUCLEOTIDE SEQUENCE [LARGE SCALE GENOMIC DNA]</scope>
    <source>
        <strain evidence="1 2">CCALA 953</strain>
    </source>
</reference>
<sequence length="151" mass="17341">MLANTEPNKFIFLDKNDVLLFLKDTYTVDIYKQLLLENIQAKLSTKISNNYYVKDIFKGISINGTFLMCGNILWNSSEDGIKCQLLKVGSKGWQSGYLKMRCSVKIVPSENLKGHDRLQSDLILEFYSDEIQEPESPLDDLRQIILSENKP</sequence>
<evidence type="ECO:0000313" key="1">
    <source>
        <dbReference type="EMBL" id="PAX51848.1"/>
    </source>
</evidence>
<gene>
    <name evidence="1" type="ORF">CK510_22560</name>
</gene>
<dbReference type="RefSeq" id="WP_095723823.1">
    <property type="nucleotide sequence ID" value="NZ_NTFS01000323.1"/>
</dbReference>
<dbReference type="Proteomes" id="UP000218238">
    <property type="component" value="Unassembled WGS sequence"/>
</dbReference>
<name>A0A2A2TDW6_9CYAN</name>
<keyword evidence="2" id="KW-1185">Reference proteome</keyword>
<dbReference type="InterPro" id="IPR014971">
    <property type="entry name" value="KGK"/>
</dbReference>
<dbReference type="Pfam" id="PF08872">
    <property type="entry name" value="KGK"/>
    <property type="match status" value="1"/>
</dbReference>
<proteinExistence type="predicted"/>
<dbReference type="OrthoDB" id="454733at2"/>
<organism evidence="1 2">
    <name type="scientific">Brunnivagina elsteri CCALA 953</name>
    <dbReference type="NCBI Taxonomy" id="987040"/>
    <lineage>
        <taxon>Bacteria</taxon>
        <taxon>Bacillati</taxon>
        <taxon>Cyanobacteriota</taxon>
        <taxon>Cyanophyceae</taxon>
        <taxon>Nostocales</taxon>
        <taxon>Calotrichaceae</taxon>
        <taxon>Brunnivagina</taxon>
    </lineage>
</organism>
<accession>A0A2A2TDW6</accession>
<dbReference type="AlphaFoldDB" id="A0A2A2TDW6"/>
<protein>
    <recommendedName>
        <fullName evidence="3">KGK family protein</fullName>
    </recommendedName>
</protein>
<comment type="caution">
    <text evidence="1">The sequence shown here is derived from an EMBL/GenBank/DDBJ whole genome shotgun (WGS) entry which is preliminary data.</text>
</comment>
<evidence type="ECO:0008006" key="3">
    <source>
        <dbReference type="Google" id="ProtNLM"/>
    </source>
</evidence>
<dbReference type="EMBL" id="NTFS01000323">
    <property type="protein sequence ID" value="PAX51848.1"/>
    <property type="molecule type" value="Genomic_DNA"/>
</dbReference>